<evidence type="ECO:0000259" key="5">
    <source>
        <dbReference type="Pfam" id="PF00496"/>
    </source>
</evidence>
<dbReference type="Gene3D" id="3.10.105.10">
    <property type="entry name" value="Dipeptide-binding Protein, Domain 3"/>
    <property type="match status" value="1"/>
</dbReference>
<dbReference type="AlphaFoldDB" id="A0A2T7UE10"/>
<dbReference type="Gene3D" id="3.90.76.10">
    <property type="entry name" value="Dipeptide-binding Protein, Domain 1"/>
    <property type="match status" value="1"/>
</dbReference>
<dbReference type="InterPro" id="IPR030678">
    <property type="entry name" value="Peptide/Ni-bd"/>
</dbReference>
<gene>
    <name evidence="6" type="ORF">H663_009370</name>
</gene>
<feature type="chain" id="PRO_5015524637" evidence="4">
    <location>
        <begin position="31"/>
        <end position="531"/>
    </location>
</feature>
<sequence length="531" mass="58789">MLKPLLRTTRLLALACGLSATLVSVSAVQANELKWAAQNDILTLDPHAQNHATTNNIVGHAYEPLVRYDRNYKVEPSLATSWQVVNPTTVRFNLRKNVKFQDGSAFTADDVLFSFDRIRQPQGTMQIYVAGVKGITKIDDHTIDVVLDKPNPTLLNSFTTFYIMSKAWAVKNKSEKVQDYKAKEITFASTNANGTGPYVIKEWVADQRLVMTANKSWWDKLPGNVTDVIYTPIKSDPTRIAALLAGNVDIVTDLPTQDVARLRSTPALSVLDGPEVRTIFIGVDQGSNELKYGTKGPNPFKDVRVRKALNMSIDRVAIQRSIMRGLSVPAAIMVAPGVNGHTAELDKVAPPDLEGAKKLLADAGYANGFDFTLDCPNNRYVNDEEVCQAVVNMWAKAGIRAKLNATNFSSFIVKVQNFDSSAYLLGWGVATYDAQYSLQSLVMTRTTGSDGNFNFLKISNAKVDALTEAMKTEMDKTKRDNMLKEALTITRDEALYVPLHHQMRPWSMKKNVSIAHNSNDAPKMFYATVSK</sequence>
<dbReference type="PANTHER" id="PTHR30290">
    <property type="entry name" value="PERIPLASMIC BINDING COMPONENT OF ABC TRANSPORTER"/>
    <property type="match status" value="1"/>
</dbReference>
<dbReference type="RefSeq" id="WP_053168984.1">
    <property type="nucleotide sequence ID" value="NZ_LFYT02000009.1"/>
</dbReference>
<dbReference type="Pfam" id="PF00496">
    <property type="entry name" value="SBP_bac_5"/>
    <property type="match status" value="1"/>
</dbReference>
<feature type="domain" description="Solute-binding protein family 5" evidence="5">
    <location>
        <begin position="73"/>
        <end position="442"/>
    </location>
</feature>
<evidence type="ECO:0000256" key="1">
    <source>
        <dbReference type="ARBA" id="ARBA00005695"/>
    </source>
</evidence>
<dbReference type="InterPro" id="IPR023765">
    <property type="entry name" value="SBP_5_CS"/>
</dbReference>
<organism evidence="6 7">
    <name type="scientific">Limnohabitans planktonicus II-D5</name>
    <dbReference type="NCBI Taxonomy" id="1293045"/>
    <lineage>
        <taxon>Bacteria</taxon>
        <taxon>Pseudomonadati</taxon>
        <taxon>Pseudomonadota</taxon>
        <taxon>Betaproteobacteria</taxon>
        <taxon>Burkholderiales</taxon>
        <taxon>Comamonadaceae</taxon>
        <taxon>Limnohabitans</taxon>
    </lineage>
</organism>
<dbReference type="SUPFAM" id="SSF53850">
    <property type="entry name" value="Periplasmic binding protein-like II"/>
    <property type="match status" value="1"/>
</dbReference>
<evidence type="ECO:0000313" key="7">
    <source>
        <dbReference type="Proteomes" id="UP000037507"/>
    </source>
</evidence>
<dbReference type="STRING" id="1293045.H663_01185"/>
<keyword evidence="2" id="KW-0813">Transport</keyword>
<dbReference type="PANTHER" id="PTHR30290:SF9">
    <property type="entry name" value="OLIGOPEPTIDE-BINDING PROTEIN APPA"/>
    <property type="match status" value="1"/>
</dbReference>
<dbReference type="GO" id="GO:1904680">
    <property type="term" value="F:peptide transmembrane transporter activity"/>
    <property type="evidence" value="ECO:0007669"/>
    <property type="project" value="TreeGrafter"/>
</dbReference>
<comment type="caution">
    <text evidence="6">The sequence shown here is derived from an EMBL/GenBank/DDBJ whole genome shotgun (WGS) entry which is preliminary data.</text>
</comment>
<dbReference type="GO" id="GO:0030288">
    <property type="term" value="C:outer membrane-bounded periplasmic space"/>
    <property type="evidence" value="ECO:0007669"/>
    <property type="project" value="UniProtKB-ARBA"/>
</dbReference>
<protein>
    <submittedName>
        <fullName evidence="6">ABC transporter substrate-binding protein</fullName>
    </submittedName>
</protein>
<keyword evidence="7" id="KW-1185">Reference proteome</keyword>
<dbReference type="PROSITE" id="PS01040">
    <property type="entry name" value="SBP_BACTERIAL_5"/>
    <property type="match status" value="1"/>
</dbReference>
<evidence type="ECO:0000256" key="3">
    <source>
        <dbReference type="ARBA" id="ARBA00022729"/>
    </source>
</evidence>
<dbReference type="GO" id="GO:0015833">
    <property type="term" value="P:peptide transport"/>
    <property type="evidence" value="ECO:0007669"/>
    <property type="project" value="TreeGrafter"/>
</dbReference>
<proteinExistence type="inferred from homology"/>
<dbReference type="PIRSF" id="PIRSF002741">
    <property type="entry name" value="MppA"/>
    <property type="match status" value="1"/>
</dbReference>
<keyword evidence="3 4" id="KW-0732">Signal</keyword>
<dbReference type="OrthoDB" id="9801799at2"/>
<dbReference type="CDD" id="cd08498">
    <property type="entry name" value="PBP2_NikA_DppA_OppA_like_2"/>
    <property type="match status" value="1"/>
</dbReference>
<comment type="similarity">
    <text evidence="1">Belongs to the bacterial solute-binding protein 5 family.</text>
</comment>
<dbReference type="InterPro" id="IPR039424">
    <property type="entry name" value="SBP_5"/>
</dbReference>
<dbReference type="GO" id="GO:0043190">
    <property type="term" value="C:ATP-binding cassette (ABC) transporter complex"/>
    <property type="evidence" value="ECO:0007669"/>
    <property type="project" value="InterPro"/>
</dbReference>
<dbReference type="Proteomes" id="UP000037507">
    <property type="component" value="Unassembled WGS sequence"/>
</dbReference>
<accession>A0A2T7UE10</accession>
<dbReference type="Gene3D" id="3.40.190.10">
    <property type="entry name" value="Periplasmic binding protein-like II"/>
    <property type="match status" value="1"/>
</dbReference>
<evidence type="ECO:0000256" key="4">
    <source>
        <dbReference type="SAM" id="SignalP"/>
    </source>
</evidence>
<reference evidence="6" key="1">
    <citation type="submission" date="2017-04" db="EMBL/GenBank/DDBJ databases">
        <title>Unexpected and diverse lifestyles within the genus Limnohabitans.</title>
        <authorList>
            <person name="Kasalicky V."/>
            <person name="Mehrshad M."/>
            <person name="Andrei S.-A."/>
            <person name="Salcher M."/>
            <person name="Kratochvilova H."/>
            <person name="Simek K."/>
            <person name="Ghai R."/>
        </authorList>
    </citation>
    <scope>NUCLEOTIDE SEQUENCE [LARGE SCALE GENOMIC DNA]</scope>
    <source>
        <strain evidence="6">II-D5</strain>
    </source>
</reference>
<feature type="signal peptide" evidence="4">
    <location>
        <begin position="1"/>
        <end position="30"/>
    </location>
</feature>
<dbReference type="InterPro" id="IPR000914">
    <property type="entry name" value="SBP_5_dom"/>
</dbReference>
<dbReference type="EMBL" id="LFYT02000009">
    <property type="protein sequence ID" value="PVE42947.1"/>
    <property type="molecule type" value="Genomic_DNA"/>
</dbReference>
<name>A0A2T7UE10_9BURK</name>
<evidence type="ECO:0000313" key="6">
    <source>
        <dbReference type="EMBL" id="PVE42947.1"/>
    </source>
</evidence>
<evidence type="ECO:0000256" key="2">
    <source>
        <dbReference type="ARBA" id="ARBA00022448"/>
    </source>
</evidence>